<keyword evidence="3" id="KW-1185">Reference proteome</keyword>
<organism evidence="2 3">
    <name type="scientific">Trametes pubescens</name>
    <name type="common">White-rot fungus</name>
    <dbReference type="NCBI Taxonomy" id="154538"/>
    <lineage>
        <taxon>Eukaryota</taxon>
        <taxon>Fungi</taxon>
        <taxon>Dikarya</taxon>
        <taxon>Basidiomycota</taxon>
        <taxon>Agaricomycotina</taxon>
        <taxon>Agaricomycetes</taxon>
        <taxon>Polyporales</taxon>
        <taxon>Polyporaceae</taxon>
        <taxon>Trametes</taxon>
    </lineage>
</organism>
<dbReference type="OrthoDB" id="2505473at2759"/>
<dbReference type="EMBL" id="MNAD01000288">
    <property type="protein sequence ID" value="OJT14421.1"/>
    <property type="molecule type" value="Genomic_DNA"/>
</dbReference>
<dbReference type="OMA" id="EDDVDHT"/>
<proteinExistence type="predicted"/>
<feature type="region of interest" description="Disordered" evidence="1">
    <location>
        <begin position="1"/>
        <end position="201"/>
    </location>
</feature>
<evidence type="ECO:0000313" key="2">
    <source>
        <dbReference type="EMBL" id="OJT14421.1"/>
    </source>
</evidence>
<dbReference type="AlphaFoldDB" id="A0A1M2W3J6"/>
<reference evidence="2 3" key="1">
    <citation type="submission" date="2016-10" db="EMBL/GenBank/DDBJ databases">
        <title>Genome sequence of the basidiomycete white-rot fungus Trametes pubescens.</title>
        <authorList>
            <person name="Makela M.R."/>
            <person name="Granchi Z."/>
            <person name="Peng M."/>
            <person name="De Vries R.P."/>
            <person name="Grigoriev I."/>
            <person name="Riley R."/>
            <person name="Hilden K."/>
        </authorList>
    </citation>
    <scope>NUCLEOTIDE SEQUENCE [LARGE SCALE GENOMIC DNA]</scope>
    <source>
        <strain evidence="2 3">FBCC735</strain>
    </source>
</reference>
<feature type="compositionally biased region" description="Basic and acidic residues" evidence="1">
    <location>
        <begin position="167"/>
        <end position="192"/>
    </location>
</feature>
<feature type="compositionally biased region" description="Acidic residues" evidence="1">
    <location>
        <begin position="55"/>
        <end position="69"/>
    </location>
</feature>
<evidence type="ECO:0008006" key="4">
    <source>
        <dbReference type="Google" id="ProtNLM"/>
    </source>
</evidence>
<accession>A0A1M2W3J6</accession>
<evidence type="ECO:0000256" key="1">
    <source>
        <dbReference type="SAM" id="MobiDB-lite"/>
    </source>
</evidence>
<feature type="compositionally biased region" description="Basic residues" evidence="1">
    <location>
        <begin position="33"/>
        <end position="43"/>
    </location>
</feature>
<feature type="compositionally biased region" description="Acidic residues" evidence="1">
    <location>
        <begin position="89"/>
        <end position="105"/>
    </location>
</feature>
<sequence>MSEPAATSEGSATPARGRGRGRGKSRGGLGKYLRARGRGRGRGRPAEFGKRLLLEDEEPEEIDEEEQEEVERRFSRRQLVSNADRYAEPEPELNSEGEEVVEPEIDLSSFLERQKLSSQPSSAAPPPPDDDDDVDTTLAHITSNPQAVSQSKKGRVQQIEWDAGLEELSREKAAADATRDAPKPEKSEKADMEDFLDDLLN</sequence>
<evidence type="ECO:0000313" key="3">
    <source>
        <dbReference type="Proteomes" id="UP000184267"/>
    </source>
</evidence>
<feature type="compositionally biased region" description="Polar residues" evidence="1">
    <location>
        <begin position="139"/>
        <end position="151"/>
    </location>
</feature>
<feature type="compositionally biased region" description="Basic and acidic residues" evidence="1">
    <location>
        <begin position="44"/>
        <end position="54"/>
    </location>
</feature>
<name>A0A1M2W3J6_TRAPU</name>
<protein>
    <recommendedName>
        <fullName evidence="4">Cell death regulator Aven</fullName>
    </recommendedName>
</protein>
<dbReference type="Proteomes" id="UP000184267">
    <property type="component" value="Unassembled WGS sequence"/>
</dbReference>
<comment type="caution">
    <text evidence="2">The sequence shown here is derived from an EMBL/GenBank/DDBJ whole genome shotgun (WGS) entry which is preliminary data.</text>
</comment>
<gene>
    <name evidence="2" type="ORF">TRAPUB_8999</name>
</gene>